<comment type="function">
    <text evidence="7">Component of the large ribosomal subunit. The ribosome is a large ribonucleoprotein complex responsible for the synthesis of proteins in the cell.</text>
</comment>
<dbReference type="InterPro" id="IPR045077">
    <property type="entry name" value="L3_arc_euk"/>
</dbReference>
<dbReference type="FunFam" id="2.40.30.10:FF:000079">
    <property type="entry name" value="60S ribosomal protein L3"/>
    <property type="match status" value="1"/>
</dbReference>
<keyword evidence="6" id="KW-0687">Ribonucleoprotein</keyword>
<evidence type="ECO:0000256" key="3">
    <source>
        <dbReference type="ARBA" id="ARBA00022843"/>
    </source>
</evidence>
<sequence>MAFLGYKAGVTHIVREVDRPGSKVNKKEVVEAVTIVETPPLVVVGIVGYVKTPRGLRTFKTVFAEHISDECKRHFYKNWHKSMKKAFTKYCKKWQDDIGKKQLEKDFSSTEKYCQVIHIIAHTQMCLLPLPEEGTLDGEPGKGYKGATKKVPRKTHLGFRKVACIGAWHSARVAFSVAQAGQKGYHHRTEINKKMYKIGEGYLIKDGKLIKNNASTDYDLSDKSINPLGGFVHYGEVTNDFIMLKGCVVGTKKQVLTIRKSLRVQTKQRALEKIDLKFIDNTSKIGHRRFQTMEEKRAFIGPLKKDCIGTRRSIGGVTVFQISGRSPVLPRKRSTDIPQPPIVLVILQGLFSLATASPFLCHLSFCPGALSLLSSGT</sequence>
<dbReference type="InterPro" id="IPR000597">
    <property type="entry name" value="Ribosomal_uL3"/>
</dbReference>
<protein>
    <recommendedName>
        <fullName evidence="8">60S ribosomal protein L3</fullName>
    </recommendedName>
</protein>
<reference evidence="10" key="1">
    <citation type="submission" date="2020-03" db="EMBL/GenBank/DDBJ databases">
        <title>Studies in the Genomics of Life Span.</title>
        <authorList>
            <person name="Glass D."/>
        </authorList>
    </citation>
    <scope>NUCLEOTIDE SEQUENCE</scope>
    <source>
        <strain evidence="10">LTLLF</strain>
        <tissue evidence="10">Muscle</tissue>
    </source>
</reference>
<keyword evidence="3" id="KW-0832">Ubl conjugation</keyword>
<evidence type="ECO:0000256" key="5">
    <source>
        <dbReference type="ARBA" id="ARBA00022990"/>
    </source>
</evidence>
<dbReference type="InterPro" id="IPR009000">
    <property type="entry name" value="Transl_B-barrel_sf"/>
</dbReference>
<dbReference type="FunFam" id="3.30.1430.10:FF:000003">
    <property type="entry name" value="Ribosomal protein"/>
    <property type="match status" value="1"/>
</dbReference>
<evidence type="ECO:0000256" key="6">
    <source>
        <dbReference type="ARBA" id="ARBA00023274"/>
    </source>
</evidence>
<dbReference type="PANTHER" id="PTHR11363">
    <property type="entry name" value="60S RIBOSOMAL PROTEIN L3-RELATED"/>
    <property type="match status" value="1"/>
</dbReference>
<dbReference type="Proteomes" id="UP000710432">
    <property type="component" value="Unassembled WGS sequence"/>
</dbReference>
<evidence type="ECO:0000313" key="11">
    <source>
        <dbReference type="Proteomes" id="UP000710432"/>
    </source>
</evidence>
<dbReference type="GO" id="GO:0003723">
    <property type="term" value="F:RNA binding"/>
    <property type="evidence" value="ECO:0007669"/>
    <property type="project" value="TreeGrafter"/>
</dbReference>
<dbReference type="Pfam" id="PF00297">
    <property type="entry name" value="Ribosomal_L3"/>
    <property type="match status" value="2"/>
</dbReference>
<evidence type="ECO:0000256" key="8">
    <source>
        <dbReference type="ARBA" id="ARBA00035354"/>
    </source>
</evidence>
<dbReference type="GO" id="GO:0003735">
    <property type="term" value="F:structural constituent of ribosome"/>
    <property type="evidence" value="ECO:0007669"/>
    <property type="project" value="InterPro"/>
</dbReference>
<proteinExistence type="inferred from homology"/>
<dbReference type="Gene3D" id="3.30.1430.10">
    <property type="match status" value="1"/>
</dbReference>
<keyword evidence="2" id="KW-1017">Isopeptide bond</keyword>
<dbReference type="FunFam" id="2.40.30.10:FF:000351">
    <property type="entry name" value="Ribosomal protein L3"/>
    <property type="match status" value="1"/>
</dbReference>
<dbReference type="Gene3D" id="2.40.30.10">
    <property type="entry name" value="Translation factors"/>
    <property type="match status" value="1"/>
</dbReference>
<dbReference type="SUPFAM" id="SSF50447">
    <property type="entry name" value="Translation proteins"/>
    <property type="match status" value="1"/>
</dbReference>
<evidence type="ECO:0000313" key="10">
    <source>
        <dbReference type="EMBL" id="KAH0500904.1"/>
    </source>
</evidence>
<dbReference type="AlphaFoldDB" id="A0A8J6KKN0"/>
<comment type="caution">
    <text evidence="10">The sequence shown here is derived from an EMBL/GenBank/DDBJ whole genome shotgun (WGS) entry which is preliminary data.</text>
</comment>
<dbReference type="GO" id="GO:0022625">
    <property type="term" value="C:cytosolic large ribosomal subunit"/>
    <property type="evidence" value="ECO:0007669"/>
    <property type="project" value="TreeGrafter"/>
</dbReference>
<dbReference type="PANTHER" id="PTHR11363:SF4">
    <property type="entry name" value="LARGE RIBOSOMAL SUBUNIT PROTEIN UL3"/>
    <property type="match status" value="1"/>
</dbReference>
<name>A0A8J6KKN0_MICOH</name>
<evidence type="ECO:0000256" key="1">
    <source>
        <dbReference type="ARBA" id="ARBA00006540"/>
    </source>
</evidence>
<evidence type="ECO:0000256" key="4">
    <source>
        <dbReference type="ARBA" id="ARBA00022980"/>
    </source>
</evidence>
<organism evidence="10 11">
    <name type="scientific">Microtus ochrogaster</name>
    <name type="common">Prairie vole</name>
    <dbReference type="NCBI Taxonomy" id="79684"/>
    <lineage>
        <taxon>Eukaryota</taxon>
        <taxon>Metazoa</taxon>
        <taxon>Chordata</taxon>
        <taxon>Craniata</taxon>
        <taxon>Vertebrata</taxon>
        <taxon>Euteleostomi</taxon>
        <taxon>Mammalia</taxon>
        <taxon>Eutheria</taxon>
        <taxon>Euarchontoglires</taxon>
        <taxon>Glires</taxon>
        <taxon>Rodentia</taxon>
        <taxon>Myomorpha</taxon>
        <taxon>Muroidea</taxon>
        <taxon>Cricetidae</taxon>
        <taxon>Arvicolinae</taxon>
        <taxon>Microtus</taxon>
    </lineage>
</organism>
<comment type="similarity">
    <text evidence="1">Belongs to the universal ribosomal protein uL3 family.</text>
</comment>
<accession>A0A8J6KKN0</accession>
<dbReference type="GO" id="GO:0006412">
    <property type="term" value="P:translation"/>
    <property type="evidence" value="ECO:0007669"/>
    <property type="project" value="InterPro"/>
</dbReference>
<evidence type="ECO:0000256" key="7">
    <source>
        <dbReference type="ARBA" id="ARBA00034092"/>
    </source>
</evidence>
<keyword evidence="4 10" id="KW-0689">Ribosomal protein</keyword>
<gene>
    <name evidence="10" type="ORF">LTLLF_198705</name>
</gene>
<keyword evidence="5" id="KW-0007">Acetylation</keyword>
<dbReference type="EMBL" id="JAATJU010027000">
    <property type="protein sequence ID" value="KAH0500904.1"/>
    <property type="molecule type" value="Genomic_DNA"/>
</dbReference>
<evidence type="ECO:0000256" key="9">
    <source>
        <dbReference type="ARBA" id="ARBA00046482"/>
    </source>
</evidence>
<comment type="subunit">
    <text evidence="9">Component of the large ribosomal subunit. Interacts with DHX33.</text>
</comment>
<evidence type="ECO:0000256" key="2">
    <source>
        <dbReference type="ARBA" id="ARBA00022499"/>
    </source>
</evidence>